<dbReference type="GO" id="GO:0005743">
    <property type="term" value="C:mitochondrial inner membrane"/>
    <property type="evidence" value="ECO:0007669"/>
    <property type="project" value="TreeGrafter"/>
</dbReference>
<dbReference type="InterPro" id="IPR013718">
    <property type="entry name" value="COQ9_C"/>
</dbReference>
<evidence type="ECO:0000256" key="7">
    <source>
        <dbReference type="ARBA" id="ARBA00023128"/>
    </source>
</evidence>
<dbReference type="InterPro" id="IPR048674">
    <property type="entry name" value="COQ9_HTH"/>
</dbReference>
<evidence type="ECO:0000256" key="5">
    <source>
        <dbReference type="ARBA" id="ARBA00022946"/>
    </source>
</evidence>
<evidence type="ECO:0000313" key="11">
    <source>
        <dbReference type="EMBL" id="KAK5061013.1"/>
    </source>
</evidence>
<proteinExistence type="inferred from homology"/>
<dbReference type="EMBL" id="JAVRRD010000003">
    <property type="protein sequence ID" value="KAK5061013.1"/>
    <property type="molecule type" value="Genomic_DNA"/>
</dbReference>
<dbReference type="GO" id="GO:0008289">
    <property type="term" value="F:lipid binding"/>
    <property type="evidence" value="ECO:0007669"/>
    <property type="project" value="UniProtKB-UniRule"/>
</dbReference>
<dbReference type="Gene3D" id="1.10.357.10">
    <property type="entry name" value="Tetracycline Repressor, domain 2"/>
    <property type="match status" value="1"/>
</dbReference>
<evidence type="ECO:0000259" key="10">
    <source>
        <dbReference type="Pfam" id="PF21392"/>
    </source>
</evidence>
<dbReference type="PANTHER" id="PTHR21427:SF19">
    <property type="entry name" value="UBIQUINONE BIOSYNTHESIS PROTEIN COQ9, MITOCHONDRIAL"/>
    <property type="match status" value="1"/>
</dbReference>
<keyword evidence="7 8" id="KW-0496">Mitochondrion</keyword>
<evidence type="ECO:0000256" key="3">
    <source>
        <dbReference type="ARBA" id="ARBA00010766"/>
    </source>
</evidence>
<comment type="pathway">
    <text evidence="2 8">Cofactor biosynthesis; ubiquinone biosynthesis.</text>
</comment>
<keyword evidence="4 8" id="KW-0831">Ubiquinone biosynthesis</keyword>
<dbReference type="FunFam" id="1.10.357.10:FF:000004">
    <property type="entry name" value="Ubiquinone biosynthesis protein COQ9, mitochondrial"/>
    <property type="match status" value="1"/>
</dbReference>
<dbReference type="InterPro" id="IPR012762">
    <property type="entry name" value="Ubiq_biosynth_COQ9"/>
</dbReference>
<dbReference type="Pfam" id="PF21392">
    <property type="entry name" value="COQ9_N"/>
    <property type="match status" value="1"/>
</dbReference>
<feature type="domain" description="Ubiquinone biosynthesis protein COQ9 HTH" evidence="10">
    <location>
        <begin position="39"/>
        <end position="65"/>
    </location>
</feature>
<dbReference type="PANTHER" id="PTHR21427">
    <property type="entry name" value="UBIQUINONE BIOSYNTHESIS PROTEIN COQ9, MITOCHONDRIAL"/>
    <property type="match status" value="1"/>
</dbReference>
<evidence type="ECO:0000259" key="9">
    <source>
        <dbReference type="Pfam" id="PF08511"/>
    </source>
</evidence>
<evidence type="ECO:0000256" key="4">
    <source>
        <dbReference type="ARBA" id="ARBA00022688"/>
    </source>
</evidence>
<feature type="domain" description="COQ9 C-terminal" evidence="9">
    <location>
        <begin position="145"/>
        <end position="215"/>
    </location>
</feature>
<sequence length="244" mass="26896">MSFIKPLRLAHTLSKQTHSPVRTYFSIHHPDPRPFPPTQERILSAALARVPQYGFTEDAIILGAKDAGYLDVTVQLFPRGVFDLINYHLITKRLALKDTVQFSTAANLGLTSKVKALAMARLRANTDIVHQWQGALGHMSLLGNIPASLKELNALSDEIWYLAGDTAVDFSWYTKRASLAAVYASSEMFMTTDSSANFSATEEFLQRRLKDAQSLGSTAGGIGQYVGFWAGNSLNLARSWGMKV</sequence>
<evidence type="ECO:0000256" key="2">
    <source>
        <dbReference type="ARBA" id="ARBA00004749"/>
    </source>
</evidence>
<dbReference type="Proteomes" id="UP001358417">
    <property type="component" value="Unassembled WGS sequence"/>
</dbReference>
<comment type="subcellular location">
    <subcellularLocation>
        <location evidence="1 8">Mitochondrion</location>
    </subcellularLocation>
</comment>
<organism evidence="11 12">
    <name type="scientific">Exophiala bonariae</name>
    <dbReference type="NCBI Taxonomy" id="1690606"/>
    <lineage>
        <taxon>Eukaryota</taxon>
        <taxon>Fungi</taxon>
        <taxon>Dikarya</taxon>
        <taxon>Ascomycota</taxon>
        <taxon>Pezizomycotina</taxon>
        <taxon>Eurotiomycetes</taxon>
        <taxon>Chaetothyriomycetidae</taxon>
        <taxon>Chaetothyriales</taxon>
        <taxon>Herpotrichiellaceae</taxon>
        <taxon>Exophiala</taxon>
    </lineage>
</organism>
<comment type="function">
    <text evidence="8">Membrane-associated protein that warps the membrane surface to access and bind aromatic isoprenes with high specificity, including ubiquinone (CoQ) isoprene intermediates and presents them directly to Coq7, therefore facilitating the Coq7-mediated hydroxylase step. Participates in the biosynthesis of coenzyme Q, also named ubiquinone, an essential lipid-soluble electron transporter for aerobic cellular respiration.</text>
</comment>
<accession>A0AAV9NLH6</accession>
<evidence type="ECO:0000256" key="8">
    <source>
        <dbReference type="RuleBase" id="RU366063"/>
    </source>
</evidence>
<dbReference type="GO" id="GO:0006744">
    <property type="term" value="P:ubiquinone biosynthetic process"/>
    <property type="evidence" value="ECO:0007669"/>
    <property type="project" value="UniProtKB-UniRule"/>
</dbReference>
<gene>
    <name evidence="11" type="ORF">LTR84_007554</name>
</gene>
<dbReference type="RefSeq" id="XP_064710110.1">
    <property type="nucleotide sequence ID" value="XM_064851107.1"/>
</dbReference>
<keyword evidence="6 8" id="KW-0446">Lipid-binding</keyword>
<protein>
    <recommendedName>
        <fullName evidence="8">Ubiquinone biosynthesis protein</fullName>
    </recommendedName>
</protein>
<comment type="caution">
    <text evidence="11">The sequence shown here is derived from an EMBL/GenBank/DDBJ whole genome shotgun (WGS) entry which is preliminary data.</text>
</comment>
<name>A0AAV9NLH6_9EURO</name>
<evidence type="ECO:0000256" key="1">
    <source>
        <dbReference type="ARBA" id="ARBA00004173"/>
    </source>
</evidence>
<dbReference type="GeneID" id="89975720"/>
<dbReference type="AlphaFoldDB" id="A0AAV9NLH6"/>
<evidence type="ECO:0000313" key="12">
    <source>
        <dbReference type="Proteomes" id="UP001358417"/>
    </source>
</evidence>
<dbReference type="Pfam" id="PF08511">
    <property type="entry name" value="COQ9"/>
    <property type="match status" value="1"/>
</dbReference>
<reference evidence="11 12" key="1">
    <citation type="submission" date="2023-08" db="EMBL/GenBank/DDBJ databases">
        <title>Black Yeasts Isolated from many extreme environments.</title>
        <authorList>
            <person name="Coleine C."/>
            <person name="Stajich J.E."/>
            <person name="Selbmann L."/>
        </authorList>
    </citation>
    <scope>NUCLEOTIDE SEQUENCE [LARGE SCALE GENOMIC DNA]</scope>
    <source>
        <strain evidence="11 12">CCFEE 5792</strain>
    </source>
</reference>
<keyword evidence="5" id="KW-0809">Transit peptide</keyword>
<comment type="similarity">
    <text evidence="3 8">Belongs to the COQ9 family.</text>
</comment>
<dbReference type="NCBIfam" id="TIGR02396">
    <property type="entry name" value="diverge_rpsU"/>
    <property type="match status" value="1"/>
</dbReference>
<evidence type="ECO:0000256" key="6">
    <source>
        <dbReference type="ARBA" id="ARBA00023121"/>
    </source>
</evidence>
<keyword evidence="12" id="KW-1185">Reference proteome</keyword>